<organism evidence="1 2">
    <name type="scientific">Candidatus Epulonipiscium fishelsonii</name>
    <dbReference type="NCBI Taxonomy" id="77094"/>
    <lineage>
        <taxon>Bacteria</taxon>
        <taxon>Bacillati</taxon>
        <taxon>Bacillota</taxon>
        <taxon>Clostridia</taxon>
        <taxon>Lachnospirales</taxon>
        <taxon>Lachnospiraceae</taxon>
        <taxon>Candidatus Epulonipiscium</taxon>
    </lineage>
</organism>
<dbReference type="Proteomes" id="UP000188605">
    <property type="component" value="Unassembled WGS sequence"/>
</dbReference>
<proteinExistence type="predicted"/>
<keyword evidence="2" id="KW-1185">Reference proteome</keyword>
<reference evidence="1" key="1">
    <citation type="submission" date="2016-08" db="EMBL/GenBank/DDBJ databases">
        <authorList>
            <person name="Ngugi D.K."/>
            <person name="Miyake S."/>
            <person name="Stingl U."/>
        </authorList>
    </citation>
    <scope>NUCLEOTIDE SEQUENCE</scope>
    <source>
        <strain evidence="1">SCG-B11WGA-EpuloA1</strain>
    </source>
</reference>
<sequence length="303" mass="35227">MGKLKDFFKSFSFDEIISDEPSYLSINSLVYPELLTISSQLNKLEVTKEYGKQIELMAYNITIDKSVLEEIILGLTDLNQQYKTKLMKTQDPVDVLHEYLDYCIEIARYTISDDPPTYENFIDNENFELIKKTLIIVINVQKLIDVDENLQQLINDYAIVFNTLNQLTPTVQEFLPIANTLKTEITEFTNVVTQVKSQNKMSPDWNGKKTPLIQLRQQLVKKREQFIIDEENVNGAILKVYTECQKLHEQFKEVSLFIIAEIQEIINTSPRDNEILMKRQEVANISQIVSTSLLQIENFRSKI</sequence>
<protein>
    <submittedName>
        <fullName evidence="1">Uncharacterized protein</fullName>
    </submittedName>
</protein>
<accession>A0ACC8X7I1</accession>
<evidence type="ECO:0000313" key="1">
    <source>
        <dbReference type="EMBL" id="ONI37562.1"/>
    </source>
</evidence>
<name>A0ACC8X7I1_9FIRM</name>
<gene>
    <name evidence="1" type="ORF">AN396_12675</name>
</gene>
<evidence type="ECO:0000313" key="2">
    <source>
        <dbReference type="Proteomes" id="UP000188605"/>
    </source>
</evidence>
<dbReference type="EMBL" id="LJDB01000108">
    <property type="protein sequence ID" value="ONI37562.1"/>
    <property type="molecule type" value="Genomic_DNA"/>
</dbReference>
<comment type="caution">
    <text evidence="1">The sequence shown here is derived from an EMBL/GenBank/DDBJ whole genome shotgun (WGS) entry which is preliminary data.</text>
</comment>